<dbReference type="PANTHER" id="PTHR46564:SF1">
    <property type="entry name" value="TRANSPOSASE"/>
    <property type="match status" value="1"/>
</dbReference>
<organism evidence="2 3">
    <name type="scientific">Aphanothece sacrum FPU1</name>
    <dbReference type="NCBI Taxonomy" id="1920663"/>
    <lineage>
        <taxon>Bacteria</taxon>
        <taxon>Bacillati</taxon>
        <taxon>Cyanobacteriota</taxon>
        <taxon>Cyanophyceae</taxon>
        <taxon>Oscillatoriophycideae</taxon>
        <taxon>Chroococcales</taxon>
        <taxon>Aphanothecaceae</taxon>
        <taxon>Aphanothece</taxon>
    </lineage>
</organism>
<proteinExistence type="predicted"/>
<dbReference type="Proteomes" id="UP000287247">
    <property type="component" value="Unassembled WGS sequence"/>
</dbReference>
<dbReference type="EMBL" id="BDQK01000016">
    <property type="protein sequence ID" value="GBF82298.1"/>
    <property type="molecule type" value="Genomic_DNA"/>
</dbReference>
<dbReference type="NCBIfam" id="NF033545">
    <property type="entry name" value="transpos_IS630"/>
    <property type="match status" value="1"/>
</dbReference>
<dbReference type="SUPFAM" id="SSF53098">
    <property type="entry name" value="Ribonuclease H-like"/>
    <property type="match status" value="1"/>
</dbReference>
<accession>A0A401IM45</accession>
<evidence type="ECO:0000259" key="1">
    <source>
        <dbReference type="Pfam" id="PF13358"/>
    </source>
</evidence>
<dbReference type="GO" id="GO:0003676">
    <property type="term" value="F:nucleic acid binding"/>
    <property type="evidence" value="ECO:0007669"/>
    <property type="project" value="InterPro"/>
</dbReference>
<dbReference type="OrthoDB" id="427021at2"/>
<dbReference type="PANTHER" id="PTHR46564">
    <property type="entry name" value="TRANSPOSASE"/>
    <property type="match status" value="1"/>
</dbReference>
<gene>
    <name evidence="2" type="ORF">AsFPU1_3726</name>
</gene>
<dbReference type="SUPFAM" id="SSF46689">
    <property type="entry name" value="Homeodomain-like"/>
    <property type="match status" value="1"/>
</dbReference>
<evidence type="ECO:0000313" key="3">
    <source>
        <dbReference type="Proteomes" id="UP000287247"/>
    </source>
</evidence>
<dbReference type="InterPro" id="IPR009057">
    <property type="entry name" value="Homeodomain-like_sf"/>
</dbReference>
<sequence length="227" mass="26243">MAKPYSYDLRQKVINAVSLRECESTELDGLKKSEASELFNISRNTIDLWLKRLKETGDFARQKFSEEIARYKPEQRVYIDEAGMDNREDYGYGYNERGKRFYALKSGRREGRVNMIAALCNGELFAPFTVEGACNRIVFETWLETCLIPSLKPGQIVIADNATFHKGGRIKELIEAAGCQLKYLPPYSPDLNKIERCWSWLKSRIRKKISQFDCLRDAMEDVLRTVS</sequence>
<dbReference type="InterPro" id="IPR038717">
    <property type="entry name" value="Tc1-like_DDE_dom"/>
</dbReference>
<dbReference type="Pfam" id="PF13358">
    <property type="entry name" value="DDE_3"/>
    <property type="match status" value="1"/>
</dbReference>
<dbReference type="Gene3D" id="3.30.420.10">
    <property type="entry name" value="Ribonuclease H-like superfamily/Ribonuclease H"/>
    <property type="match status" value="1"/>
</dbReference>
<dbReference type="InterPro" id="IPR012337">
    <property type="entry name" value="RNaseH-like_sf"/>
</dbReference>
<evidence type="ECO:0000313" key="2">
    <source>
        <dbReference type="EMBL" id="GBF82298.1"/>
    </source>
</evidence>
<comment type="caution">
    <text evidence="2">The sequence shown here is derived from an EMBL/GenBank/DDBJ whole genome shotgun (WGS) entry which is preliminary data.</text>
</comment>
<dbReference type="AlphaFoldDB" id="A0A401IM45"/>
<keyword evidence="3" id="KW-1185">Reference proteome</keyword>
<dbReference type="InterPro" id="IPR047655">
    <property type="entry name" value="Transpos_IS630-like"/>
</dbReference>
<dbReference type="RefSeq" id="WP_124972721.1">
    <property type="nucleotide sequence ID" value="NZ_BDQK01000016.1"/>
</dbReference>
<protein>
    <submittedName>
        <fullName evidence="2">Transposase</fullName>
    </submittedName>
</protein>
<dbReference type="InterPro" id="IPR036397">
    <property type="entry name" value="RNaseH_sf"/>
</dbReference>
<feature type="domain" description="Tc1-like transposase DDE" evidence="1">
    <location>
        <begin position="76"/>
        <end position="212"/>
    </location>
</feature>
<name>A0A401IM45_APHSA</name>
<reference evidence="3" key="1">
    <citation type="submission" date="2017-05" db="EMBL/GenBank/DDBJ databases">
        <title>Physiological properties and genetic analysis related to exopolysaccharide production of fresh-water unicellular cyanobacterium Aphanothece sacrum, Suizenji Nori, that has been cultured as a food source in Japan.</title>
        <authorList>
            <person name="Kanesaki Y."/>
            <person name="Yoshikawa S."/>
            <person name="Ohki K."/>
        </authorList>
    </citation>
    <scope>NUCLEOTIDE SEQUENCE [LARGE SCALE GENOMIC DNA]</scope>
    <source>
        <strain evidence="3">FPU1</strain>
    </source>
</reference>